<accession>A0AAV9GEB2</accession>
<dbReference type="EMBL" id="MU865954">
    <property type="protein sequence ID" value="KAK4446801.1"/>
    <property type="molecule type" value="Genomic_DNA"/>
</dbReference>
<keyword evidence="1" id="KW-0472">Membrane</keyword>
<feature type="transmembrane region" description="Helical" evidence="1">
    <location>
        <begin position="238"/>
        <end position="257"/>
    </location>
</feature>
<dbReference type="AlphaFoldDB" id="A0AAV9GEB2"/>
<keyword evidence="1" id="KW-1133">Transmembrane helix</keyword>
<reference evidence="2" key="2">
    <citation type="submission" date="2023-05" db="EMBL/GenBank/DDBJ databases">
        <authorList>
            <consortium name="Lawrence Berkeley National Laboratory"/>
            <person name="Steindorff A."/>
            <person name="Hensen N."/>
            <person name="Bonometti L."/>
            <person name="Westerberg I."/>
            <person name="Brannstrom I.O."/>
            <person name="Guillou S."/>
            <person name="Cros-Aarteil S."/>
            <person name="Calhoun S."/>
            <person name="Haridas S."/>
            <person name="Kuo A."/>
            <person name="Mondo S."/>
            <person name="Pangilinan J."/>
            <person name="Riley R."/>
            <person name="Labutti K."/>
            <person name="Andreopoulos B."/>
            <person name="Lipzen A."/>
            <person name="Chen C."/>
            <person name="Yanf M."/>
            <person name="Daum C."/>
            <person name="Ng V."/>
            <person name="Clum A."/>
            <person name="Ohm R."/>
            <person name="Martin F."/>
            <person name="Silar P."/>
            <person name="Natvig D."/>
            <person name="Lalanne C."/>
            <person name="Gautier V."/>
            <person name="Ament-Velasquez S.L."/>
            <person name="Kruys A."/>
            <person name="Hutchinson M.I."/>
            <person name="Powell A.J."/>
            <person name="Barry K."/>
            <person name="Miller A.N."/>
            <person name="Grigoriev I.V."/>
            <person name="Debuchy R."/>
            <person name="Gladieux P."/>
            <person name="Thoren M.H."/>
            <person name="Johannesson H."/>
        </authorList>
    </citation>
    <scope>NUCLEOTIDE SEQUENCE</scope>
    <source>
        <strain evidence="2">PSN243</strain>
    </source>
</reference>
<evidence type="ECO:0000313" key="3">
    <source>
        <dbReference type="Proteomes" id="UP001321760"/>
    </source>
</evidence>
<feature type="transmembrane region" description="Helical" evidence="1">
    <location>
        <begin position="674"/>
        <end position="691"/>
    </location>
</feature>
<keyword evidence="3" id="KW-1185">Reference proteome</keyword>
<evidence type="ECO:0000313" key="2">
    <source>
        <dbReference type="EMBL" id="KAK4446801.1"/>
    </source>
</evidence>
<feature type="transmembrane region" description="Helical" evidence="1">
    <location>
        <begin position="496"/>
        <end position="523"/>
    </location>
</feature>
<gene>
    <name evidence="2" type="ORF">QBC34DRAFT_496606</name>
</gene>
<evidence type="ECO:0000256" key="1">
    <source>
        <dbReference type="SAM" id="Phobius"/>
    </source>
</evidence>
<dbReference type="Proteomes" id="UP001321760">
    <property type="component" value="Unassembled WGS sequence"/>
</dbReference>
<name>A0AAV9GEB2_9PEZI</name>
<reference evidence="2" key="1">
    <citation type="journal article" date="2023" name="Mol. Phylogenet. Evol.">
        <title>Genome-scale phylogeny and comparative genomics of the fungal order Sordariales.</title>
        <authorList>
            <person name="Hensen N."/>
            <person name="Bonometti L."/>
            <person name="Westerberg I."/>
            <person name="Brannstrom I.O."/>
            <person name="Guillou S."/>
            <person name="Cros-Aarteil S."/>
            <person name="Calhoun S."/>
            <person name="Haridas S."/>
            <person name="Kuo A."/>
            <person name="Mondo S."/>
            <person name="Pangilinan J."/>
            <person name="Riley R."/>
            <person name="LaButti K."/>
            <person name="Andreopoulos B."/>
            <person name="Lipzen A."/>
            <person name="Chen C."/>
            <person name="Yan M."/>
            <person name="Daum C."/>
            <person name="Ng V."/>
            <person name="Clum A."/>
            <person name="Steindorff A."/>
            <person name="Ohm R.A."/>
            <person name="Martin F."/>
            <person name="Silar P."/>
            <person name="Natvig D.O."/>
            <person name="Lalanne C."/>
            <person name="Gautier V."/>
            <person name="Ament-Velasquez S.L."/>
            <person name="Kruys A."/>
            <person name="Hutchinson M.I."/>
            <person name="Powell A.J."/>
            <person name="Barry K."/>
            <person name="Miller A.N."/>
            <person name="Grigoriev I.V."/>
            <person name="Debuchy R."/>
            <person name="Gladieux P."/>
            <person name="Hiltunen Thoren M."/>
            <person name="Johannesson H."/>
        </authorList>
    </citation>
    <scope>NUCLEOTIDE SEQUENCE</scope>
    <source>
        <strain evidence="2">PSN243</strain>
    </source>
</reference>
<proteinExistence type="predicted"/>
<feature type="transmembrane region" description="Helical" evidence="1">
    <location>
        <begin position="613"/>
        <end position="634"/>
    </location>
</feature>
<protein>
    <submittedName>
        <fullName evidence="2">Uncharacterized protein</fullName>
    </submittedName>
</protein>
<feature type="transmembrane region" description="Helical" evidence="1">
    <location>
        <begin position="165"/>
        <end position="187"/>
    </location>
</feature>
<sequence>MVFKDKEKVEVTVVTTVELDPSDETTLPASPDIAKRRRTFLRAKSWKTWRDTAREDIKSMRWIRALMWTLIAAWTLALLLAIGSLSLLGAGTMPSEVPEVIRYFLEVFGLGSSLEFFGSRYRGSTACQPNGGFSMYPDSYEWWSMGDFFEITIGFRSLSFTEVKLIDVVAGIVFGRLGQAIAGYVSWRVFADYLTTSMAARPATYTTFWVVFLHREPSLAAWLRLIREFWRGGVLNSKIAMGFMSLTMLFVISIPTLTNSMTGYTPTFQAFVRTQDPIPKSSSSNLVITVATKGGLISPRPDSSLTLFATFQETLYVIHDGSRVGLDDGYAIPVPNGNWKSFGGGPMIDTVISSWMCNNCTSSDPQDVDCIRANVSSYVQQHGFNGLDNTPSIFMSKELPAPALNVSTSFIPGNRRANSWSSAWLPNTTQQDNCWGTGWTDPRTGYQPARDPQNRHYHDSFGRVYPLKYVQGSGVCQPAVEHCPGSDDDLCTVQKYLWGFSYIQLFLNLLLYLLWTIGLYIMWLKSQAQLPLKGAPEVPRGWRALIHLGEAMRRDLDRRGTDPEKLTDRQLKTVIRKQLNGGAIAFQEPLQQPGLGIWTAFQSWSRKQNNIPLIRWSIGVGLAALVINLIGWGIQKKLEHTPALVFAVVGYILTFVFVGMLWAMALGRTKTSRALFIFLWSTVAPVTLFGIKRRSW</sequence>
<feature type="transmembrane region" description="Helical" evidence="1">
    <location>
        <begin position="65"/>
        <end position="88"/>
    </location>
</feature>
<keyword evidence="1" id="KW-0812">Transmembrane</keyword>
<comment type="caution">
    <text evidence="2">The sequence shown here is derived from an EMBL/GenBank/DDBJ whole genome shotgun (WGS) entry which is preliminary data.</text>
</comment>
<feature type="transmembrane region" description="Helical" evidence="1">
    <location>
        <begin position="640"/>
        <end position="662"/>
    </location>
</feature>
<organism evidence="2 3">
    <name type="scientific">Podospora aff. communis PSN243</name>
    <dbReference type="NCBI Taxonomy" id="3040156"/>
    <lineage>
        <taxon>Eukaryota</taxon>
        <taxon>Fungi</taxon>
        <taxon>Dikarya</taxon>
        <taxon>Ascomycota</taxon>
        <taxon>Pezizomycotina</taxon>
        <taxon>Sordariomycetes</taxon>
        <taxon>Sordariomycetidae</taxon>
        <taxon>Sordariales</taxon>
        <taxon>Podosporaceae</taxon>
        <taxon>Podospora</taxon>
    </lineage>
</organism>